<dbReference type="Proteomes" id="UP001501510">
    <property type="component" value="Unassembled WGS sequence"/>
</dbReference>
<dbReference type="InterPro" id="IPR011009">
    <property type="entry name" value="Kinase-like_dom_sf"/>
</dbReference>
<keyword evidence="2" id="KW-0946">Virion</keyword>
<name>A0ABN1JPJ3_9CLOT</name>
<proteinExistence type="predicted"/>
<comment type="caution">
    <text evidence="2">The sequence shown here is derived from an EMBL/GenBank/DDBJ whole genome shotgun (WGS) entry which is preliminary data.</text>
</comment>
<evidence type="ECO:0000313" key="3">
    <source>
        <dbReference type="Proteomes" id="UP001501510"/>
    </source>
</evidence>
<evidence type="ECO:0000259" key="1">
    <source>
        <dbReference type="Pfam" id="PF01636"/>
    </source>
</evidence>
<dbReference type="InterPro" id="IPR002575">
    <property type="entry name" value="Aminoglycoside_PTrfase"/>
</dbReference>
<accession>A0ABN1JPJ3</accession>
<dbReference type="InterPro" id="IPR014255">
    <property type="entry name" value="Spore_coat_CotS"/>
</dbReference>
<keyword evidence="2" id="KW-0167">Capsid protein</keyword>
<dbReference type="NCBIfam" id="TIGR02906">
    <property type="entry name" value="spore_CotS"/>
    <property type="match status" value="1"/>
</dbReference>
<protein>
    <submittedName>
        <fullName evidence="2">CotS family spore coat protein</fullName>
    </submittedName>
</protein>
<dbReference type="Gene3D" id="3.30.200.20">
    <property type="entry name" value="Phosphorylase Kinase, domain 1"/>
    <property type="match status" value="1"/>
</dbReference>
<dbReference type="PANTHER" id="PTHR39179">
    <property type="entry name" value="SPORE COAT PROTEIN I"/>
    <property type="match status" value="1"/>
</dbReference>
<dbReference type="EMBL" id="BAAACG010000013">
    <property type="protein sequence ID" value="GAA0744105.1"/>
    <property type="molecule type" value="Genomic_DNA"/>
</dbReference>
<dbReference type="InterPro" id="IPR047175">
    <property type="entry name" value="CotS-like"/>
</dbReference>
<dbReference type="Gene3D" id="3.90.1200.10">
    <property type="match status" value="1"/>
</dbReference>
<evidence type="ECO:0000313" key="2">
    <source>
        <dbReference type="EMBL" id="GAA0744105.1"/>
    </source>
</evidence>
<organism evidence="2 3">
    <name type="scientific">Clostridium oceanicum</name>
    <dbReference type="NCBI Taxonomy" id="1543"/>
    <lineage>
        <taxon>Bacteria</taxon>
        <taxon>Bacillati</taxon>
        <taxon>Bacillota</taxon>
        <taxon>Clostridia</taxon>
        <taxon>Eubacteriales</taxon>
        <taxon>Clostridiaceae</taxon>
        <taxon>Clostridium</taxon>
    </lineage>
</organism>
<reference evidence="2 3" key="1">
    <citation type="journal article" date="2019" name="Int. J. Syst. Evol. Microbiol.">
        <title>The Global Catalogue of Microorganisms (GCM) 10K type strain sequencing project: providing services to taxonomists for standard genome sequencing and annotation.</title>
        <authorList>
            <consortium name="The Broad Institute Genomics Platform"/>
            <consortium name="The Broad Institute Genome Sequencing Center for Infectious Disease"/>
            <person name="Wu L."/>
            <person name="Ma J."/>
        </authorList>
    </citation>
    <scope>NUCLEOTIDE SEQUENCE [LARGE SCALE GENOMIC DNA]</scope>
    <source>
        <strain evidence="2 3">JCM 1407</strain>
    </source>
</reference>
<dbReference type="SUPFAM" id="SSF56112">
    <property type="entry name" value="Protein kinase-like (PK-like)"/>
    <property type="match status" value="1"/>
</dbReference>
<dbReference type="RefSeq" id="WP_343762551.1">
    <property type="nucleotide sequence ID" value="NZ_BAAACG010000013.1"/>
</dbReference>
<sequence>MHVNLVEEVIKDNYHIEFNNIKKIKNVYKIDNGHISYCLKVIKYDFNHFLFILNCIKHLQHNGFNKIPEIIQTKNNKDYIKIENNYAYMTPWINSRECNYNNPVDIATAACELGQLHKKSKGFYLTKDMNPRIGWFKWPNTFNTRIKEILDFKDRIFKKYKMDEFDKLYLEVMEEEINIARDSINSLLKTEYFNKMSEEIKLKGFCHHDFAHHNVLIDKSGGVNIIDFDYCILDSKLHDLSSLMIRVMKNGKWDIDICKTILNSYSKEETIDERDLPIMASFIEFPQDYWQIGIQYYWEQQPWSKEFFINKLKKIEKDIEDRQEFVGDFRSFKY</sequence>
<feature type="domain" description="Aminoglycoside phosphotransferase" evidence="1">
    <location>
        <begin position="203"/>
        <end position="244"/>
    </location>
</feature>
<gene>
    <name evidence="2" type="ORF">GCM10008906_28590</name>
</gene>
<dbReference type="Pfam" id="PF01636">
    <property type="entry name" value="APH"/>
    <property type="match status" value="1"/>
</dbReference>
<keyword evidence="3" id="KW-1185">Reference proteome</keyword>
<dbReference type="PANTHER" id="PTHR39179:SF1">
    <property type="entry name" value="SPORE COAT PROTEIN I"/>
    <property type="match status" value="1"/>
</dbReference>